<feature type="region of interest" description="Disordered" evidence="1">
    <location>
        <begin position="1"/>
        <end position="30"/>
    </location>
</feature>
<reference evidence="2 3" key="1">
    <citation type="submission" date="2019-03" db="EMBL/GenBank/DDBJ databases">
        <title>Genomic Encyclopedia of Archaeal and Bacterial Type Strains, Phase II (KMG-II): from individual species to whole genera.</title>
        <authorList>
            <person name="Goeker M."/>
        </authorList>
    </citation>
    <scope>NUCLEOTIDE SEQUENCE [LARGE SCALE GENOMIC DNA]</scope>
    <source>
        <strain evidence="2 3">DSM 24782</strain>
    </source>
</reference>
<evidence type="ECO:0000256" key="1">
    <source>
        <dbReference type="SAM" id="MobiDB-lite"/>
    </source>
</evidence>
<dbReference type="OrthoDB" id="3831063at2"/>
<dbReference type="Proteomes" id="UP000295344">
    <property type="component" value="Unassembled WGS sequence"/>
</dbReference>
<evidence type="ECO:0000313" key="2">
    <source>
        <dbReference type="EMBL" id="TDS77275.1"/>
    </source>
</evidence>
<evidence type="ECO:0000313" key="3">
    <source>
        <dbReference type="Proteomes" id="UP000295344"/>
    </source>
</evidence>
<organism evidence="2 3">
    <name type="scientific">Amnibacterium kyonggiense</name>
    <dbReference type="NCBI Taxonomy" id="595671"/>
    <lineage>
        <taxon>Bacteria</taxon>
        <taxon>Bacillati</taxon>
        <taxon>Actinomycetota</taxon>
        <taxon>Actinomycetes</taxon>
        <taxon>Micrococcales</taxon>
        <taxon>Microbacteriaceae</taxon>
        <taxon>Amnibacterium</taxon>
    </lineage>
</organism>
<gene>
    <name evidence="2" type="ORF">CLV52_2218</name>
</gene>
<dbReference type="AlphaFoldDB" id="A0A4R7FLJ3"/>
<accession>A0A4R7FLJ3</accession>
<dbReference type="EMBL" id="SOAM01000002">
    <property type="protein sequence ID" value="TDS77275.1"/>
    <property type="molecule type" value="Genomic_DNA"/>
</dbReference>
<feature type="region of interest" description="Disordered" evidence="1">
    <location>
        <begin position="69"/>
        <end position="88"/>
    </location>
</feature>
<proteinExistence type="predicted"/>
<protein>
    <submittedName>
        <fullName evidence="2">Uncharacterized protein</fullName>
    </submittedName>
</protein>
<sequence length="156" mass="17455">MALFKSQEEREEDARRRAEEERQEAARLEERRRAAAEAAFAHTPIGRARTAFRRGDRYFQAELEVSSLTGEASMFGSSENEITRRDEEPDLLGRIEDEGWRLEHAGYVFVETGSTSTDRVFLSGQGTVTRGVVTGVYLFRRAEPAGGAEVSPSPGR</sequence>
<feature type="compositionally biased region" description="Polar residues" evidence="1">
    <location>
        <begin position="69"/>
        <end position="80"/>
    </location>
</feature>
<keyword evidence="3" id="KW-1185">Reference proteome</keyword>
<name>A0A4R7FLJ3_9MICO</name>
<dbReference type="RefSeq" id="WP_133766365.1">
    <property type="nucleotide sequence ID" value="NZ_BAAARP010000002.1"/>
</dbReference>
<comment type="caution">
    <text evidence="2">The sequence shown here is derived from an EMBL/GenBank/DDBJ whole genome shotgun (WGS) entry which is preliminary data.</text>
</comment>